<feature type="region of interest" description="Disordered" evidence="2">
    <location>
        <begin position="1"/>
        <end position="87"/>
    </location>
</feature>
<evidence type="ECO:0000313" key="4">
    <source>
        <dbReference type="Proteomes" id="UP001500121"/>
    </source>
</evidence>
<evidence type="ECO:0000313" key="3">
    <source>
        <dbReference type="EMBL" id="GAA4743662.1"/>
    </source>
</evidence>
<evidence type="ECO:0000256" key="1">
    <source>
        <dbReference type="SAM" id="Coils"/>
    </source>
</evidence>
<dbReference type="InterPro" id="IPR007139">
    <property type="entry name" value="DUF349"/>
</dbReference>
<sequence>MTTPETGPAAEVAEAPTNPDVPNHEDAPTDDAPTSEAAPTTDDAPAEAAPSTTSGPTSAWGRVDEHGAVFVRDGDAERQVGEYPDASPAEALAYYERKYLDLASQVALLEQRARRGAPPADVARAVQRLTEALRAPAAVGDLQALRDRVGALSGAVEDLTAQRSEEHKAEVEKARADRVAIVEEIEVLARRDPSTVQWKATGQAVDALFSRWQEAQRTGARLPKGEANDLWKRFRDARSTIDGQRRAYFAELDATQGAAREQKERIVARAEALSGSNDAIGAYRGLLDEWKQAGRAGKRVDDALWARFRAAGDAIYSAKAEEQAVQDAEFGDNLTAKLALLEEAEPLLQATDAQSARSRLTSIQRRWDAAGKVPRDQVRHVEDRIRKVEQHVASLEQDHWRRTNPETKARSEGLASQLTAAIAKLETELADAQASGDRKRIKDAEDALNARRIWLDAIG</sequence>
<accession>A0ABP8Z1D6</accession>
<proteinExistence type="predicted"/>
<dbReference type="EMBL" id="BAABLP010000002">
    <property type="protein sequence ID" value="GAA4743662.1"/>
    <property type="molecule type" value="Genomic_DNA"/>
</dbReference>
<comment type="caution">
    <text evidence="3">The sequence shown here is derived from an EMBL/GenBank/DDBJ whole genome shotgun (WGS) entry which is preliminary data.</text>
</comment>
<name>A0ABP8Z1D6_9MICO</name>
<evidence type="ECO:0000256" key="2">
    <source>
        <dbReference type="SAM" id="MobiDB-lite"/>
    </source>
</evidence>
<organism evidence="3 4">
    <name type="scientific">Amnibacterium soli</name>
    <dbReference type="NCBI Taxonomy" id="1282736"/>
    <lineage>
        <taxon>Bacteria</taxon>
        <taxon>Bacillati</taxon>
        <taxon>Actinomycetota</taxon>
        <taxon>Actinomycetes</taxon>
        <taxon>Micrococcales</taxon>
        <taxon>Microbacteriaceae</taxon>
        <taxon>Amnibacterium</taxon>
    </lineage>
</organism>
<keyword evidence="4" id="KW-1185">Reference proteome</keyword>
<reference evidence="4" key="1">
    <citation type="journal article" date="2019" name="Int. J. Syst. Evol. Microbiol.">
        <title>The Global Catalogue of Microorganisms (GCM) 10K type strain sequencing project: providing services to taxonomists for standard genome sequencing and annotation.</title>
        <authorList>
            <consortium name="The Broad Institute Genomics Platform"/>
            <consortium name="The Broad Institute Genome Sequencing Center for Infectious Disease"/>
            <person name="Wu L."/>
            <person name="Ma J."/>
        </authorList>
    </citation>
    <scope>NUCLEOTIDE SEQUENCE [LARGE SCALE GENOMIC DNA]</scope>
    <source>
        <strain evidence="4">JCM 19015</strain>
    </source>
</reference>
<feature type="compositionally biased region" description="Basic and acidic residues" evidence="2">
    <location>
        <begin position="62"/>
        <end position="80"/>
    </location>
</feature>
<feature type="compositionally biased region" description="Low complexity" evidence="2">
    <location>
        <begin position="30"/>
        <end position="59"/>
    </location>
</feature>
<gene>
    <name evidence="3" type="ORF">GCM10025783_14070</name>
</gene>
<dbReference type="Pfam" id="PF03993">
    <property type="entry name" value="DUF349"/>
    <property type="match status" value="3"/>
</dbReference>
<protein>
    <submittedName>
        <fullName evidence="3">DUF349 domain-containing protein</fullName>
    </submittedName>
</protein>
<keyword evidence="1" id="KW-0175">Coiled coil</keyword>
<dbReference type="Proteomes" id="UP001500121">
    <property type="component" value="Unassembled WGS sequence"/>
</dbReference>
<feature type="coiled-coil region" evidence="1">
    <location>
        <begin position="378"/>
        <end position="435"/>
    </location>
</feature>